<organism evidence="1 2">
    <name type="scientific">Thalassospira marina</name>
    <dbReference type="NCBI Taxonomy" id="2048283"/>
    <lineage>
        <taxon>Bacteria</taxon>
        <taxon>Pseudomonadati</taxon>
        <taxon>Pseudomonadota</taxon>
        <taxon>Alphaproteobacteria</taxon>
        <taxon>Rhodospirillales</taxon>
        <taxon>Thalassospiraceae</taxon>
        <taxon>Thalassospira</taxon>
    </lineage>
</organism>
<dbReference type="EMBL" id="NWTK01000010">
    <property type="protein sequence ID" value="PKR53147.1"/>
    <property type="molecule type" value="Genomic_DNA"/>
</dbReference>
<name>A0A2N3KRI6_9PROT</name>
<dbReference type="Proteomes" id="UP000233597">
    <property type="component" value="Unassembled WGS sequence"/>
</dbReference>
<proteinExistence type="predicted"/>
<comment type="caution">
    <text evidence="1">The sequence shown here is derived from an EMBL/GenBank/DDBJ whole genome shotgun (WGS) entry which is preliminary data.</text>
</comment>
<protein>
    <submittedName>
        <fullName evidence="1">Uncharacterized protein</fullName>
    </submittedName>
</protein>
<sequence>MVIFYSPKVRMAVMRGIAASNAQFCPHPRHGYCKLVLLSSHSFHTVTKPELHQAVANVQICPSKLPFSHLKTVFCRFPGISGPFGTARPAFAGHGTNRVDQ</sequence>
<accession>A0A2N3KRI6</accession>
<reference evidence="1 2" key="1">
    <citation type="submission" date="2017-09" db="EMBL/GenBank/DDBJ databases">
        <title>Biodiversity and function of Thalassospira species in the particle-attached aromatic-hydrocarbon-degrading consortia from the surface seawater of the South China Sea.</title>
        <authorList>
            <person name="Dong C."/>
            <person name="Liu R."/>
            <person name="Shao Z."/>
        </authorList>
    </citation>
    <scope>NUCLEOTIDE SEQUENCE [LARGE SCALE GENOMIC DNA]</scope>
    <source>
        <strain evidence="1 2">CSC1P2</strain>
    </source>
</reference>
<gene>
    <name evidence="1" type="ORF">COO20_15875</name>
</gene>
<evidence type="ECO:0000313" key="2">
    <source>
        <dbReference type="Proteomes" id="UP000233597"/>
    </source>
</evidence>
<evidence type="ECO:0000313" key="1">
    <source>
        <dbReference type="EMBL" id="PKR53147.1"/>
    </source>
</evidence>
<dbReference type="AlphaFoldDB" id="A0A2N3KRI6"/>